<keyword evidence="4" id="KW-1185">Reference proteome</keyword>
<dbReference type="GO" id="GO:0016757">
    <property type="term" value="F:glycosyltransferase activity"/>
    <property type="evidence" value="ECO:0007669"/>
    <property type="project" value="UniProtKB-KW"/>
</dbReference>
<dbReference type="InterPro" id="IPR028098">
    <property type="entry name" value="Glyco_trans_4-like_N"/>
</dbReference>
<dbReference type="PANTHER" id="PTHR45947:SF3">
    <property type="entry name" value="SULFOQUINOVOSYL TRANSFERASE SQD2"/>
    <property type="match status" value="1"/>
</dbReference>
<dbReference type="SUPFAM" id="SSF53756">
    <property type="entry name" value="UDP-Glycosyltransferase/glycogen phosphorylase"/>
    <property type="match status" value="1"/>
</dbReference>
<dbReference type="Gene3D" id="3.40.50.2000">
    <property type="entry name" value="Glycogen Phosphorylase B"/>
    <property type="match status" value="3"/>
</dbReference>
<dbReference type="InterPro" id="IPR050194">
    <property type="entry name" value="Glycosyltransferase_grp1"/>
</dbReference>
<dbReference type="InterPro" id="IPR001296">
    <property type="entry name" value="Glyco_trans_1"/>
</dbReference>
<feature type="domain" description="Glycosyl transferase family 1" evidence="1">
    <location>
        <begin position="262"/>
        <end position="426"/>
    </location>
</feature>
<evidence type="ECO:0000259" key="2">
    <source>
        <dbReference type="Pfam" id="PF13579"/>
    </source>
</evidence>
<organism evidence="3 4">
    <name type="scientific">Ancylobacter oerskovii</name>
    <dbReference type="NCBI Taxonomy" id="459519"/>
    <lineage>
        <taxon>Bacteria</taxon>
        <taxon>Pseudomonadati</taxon>
        <taxon>Pseudomonadota</taxon>
        <taxon>Alphaproteobacteria</taxon>
        <taxon>Hyphomicrobiales</taxon>
        <taxon>Xanthobacteraceae</taxon>
        <taxon>Ancylobacter</taxon>
    </lineage>
</organism>
<proteinExistence type="predicted"/>
<accession>A0ABW4YVJ5</accession>
<protein>
    <submittedName>
        <fullName evidence="3">Glycosyltransferase</fullName>
        <ecNumber evidence="3">2.4.-.-</ecNumber>
    </submittedName>
</protein>
<dbReference type="PANTHER" id="PTHR45947">
    <property type="entry name" value="SULFOQUINOVOSYL TRANSFERASE SQD2"/>
    <property type="match status" value="1"/>
</dbReference>
<reference evidence="4" key="1">
    <citation type="journal article" date="2019" name="Int. J. Syst. Evol. Microbiol.">
        <title>The Global Catalogue of Microorganisms (GCM) 10K type strain sequencing project: providing services to taxonomists for standard genome sequencing and annotation.</title>
        <authorList>
            <consortium name="The Broad Institute Genomics Platform"/>
            <consortium name="The Broad Institute Genome Sequencing Center for Infectious Disease"/>
            <person name="Wu L."/>
            <person name="Ma J."/>
        </authorList>
    </citation>
    <scope>NUCLEOTIDE SEQUENCE [LARGE SCALE GENOMIC DNA]</scope>
    <source>
        <strain evidence="4">CCM 7435</strain>
    </source>
</reference>
<dbReference type="Pfam" id="PF13579">
    <property type="entry name" value="Glyco_trans_4_4"/>
    <property type="match status" value="1"/>
</dbReference>
<dbReference type="EMBL" id="JBHUHD010000001">
    <property type="protein sequence ID" value="MFD2140366.1"/>
    <property type="molecule type" value="Genomic_DNA"/>
</dbReference>
<dbReference type="RefSeq" id="WP_213353060.1">
    <property type="nucleotide sequence ID" value="NZ_JAHBGB010000031.1"/>
</dbReference>
<dbReference type="Proteomes" id="UP001597299">
    <property type="component" value="Unassembled WGS sequence"/>
</dbReference>
<sequence>MLEKTSGLSIALVVHAFLPDQNYGTEIYTLELSRALKQLGHRPTVIAARRHGPAEIQREEWDGVPVIRVPALETDTRATFDAPARVPLYRSLFEELQPDVVHVCHFLYHTTAVHTAAQQLDIPLVATFTDFHGFCHTGLLSTLSGASCAGPSPTRFGCLACGVHEKQRTAPAGSWWKLLGHRPMPELAALTALIYRPVMPRGLRNEIEALRVRPELLRKALNGYRAAIVPTTFTAERYRDNGIDVPMTVSRFGVDIDRTPKPPPPPGPLRIGYIGQIAMHKGLHVLIEAVRRLTEDLARHPGRTAPELEVWGSLDQHPAYADKVRAMAAGMPVRFAGSFEPADMAGILAGIDVLVIPSIWHENSPLTLLQALATHTPVIISDVPGMRDFVEAGANGSTFPPGDAEALKEQLRPFVEDPTLAPRLSRRIDYSRTSLDMARDVLAIYESCGISVAHLMVL</sequence>
<keyword evidence="3" id="KW-0328">Glycosyltransferase</keyword>
<comment type="caution">
    <text evidence="3">The sequence shown here is derived from an EMBL/GenBank/DDBJ whole genome shotgun (WGS) entry which is preliminary data.</text>
</comment>
<dbReference type="EC" id="2.4.-.-" evidence="3"/>
<evidence type="ECO:0000313" key="4">
    <source>
        <dbReference type="Proteomes" id="UP001597299"/>
    </source>
</evidence>
<feature type="domain" description="Glycosyltransferase subfamily 4-like N-terminal" evidence="2">
    <location>
        <begin position="24"/>
        <end position="132"/>
    </location>
</feature>
<evidence type="ECO:0000259" key="1">
    <source>
        <dbReference type="Pfam" id="PF00534"/>
    </source>
</evidence>
<keyword evidence="3" id="KW-0808">Transferase</keyword>
<dbReference type="Pfam" id="PF00534">
    <property type="entry name" value="Glycos_transf_1"/>
    <property type="match status" value="1"/>
</dbReference>
<name>A0ABW4YVJ5_9HYPH</name>
<gene>
    <name evidence="3" type="ORF">ACFSNC_08155</name>
</gene>
<evidence type="ECO:0000313" key="3">
    <source>
        <dbReference type="EMBL" id="MFD2140366.1"/>
    </source>
</evidence>